<dbReference type="InterPro" id="IPR000981">
    <property type="entry name" value="Neurhyp_horm"/>
</dbReference>
<dbReference type="InterPro" id="IPR036387">
    <property type="entry name" value="Neurhyp_horm_dom_sf"/>
</dbReference>
<dbReference type="GO" id="GO:0005615">
    <property type="term" value="C:extracellular space"/>
    <property type="evidence" value="ECO:0007669"/>
    <property type="project" value="TreeGrafter"/>
</dbReference>
<evidence type="ECO:0000256" key="1">
    <source>
        <dbReference type="ARBA" id="ARBA00007369"/>
    </source>
</evidence>
<dbReference type="PRINTS" id="PR00831">
    <property type="entry name" value="NEUROPHYSIN"/>
</dbReference>
<evidence type="ECO:0000313" key="3">
    <source>
        <dbReference type="EMBL" id="CAG5129111.1"/>
    </source>
</evidence>
<evidence type="ECO:0000256" key="2">
    <source>
        <dbReference type="ARBA" id="ARBA00023157"/>
    </source>
</evidence>
<dbReference type="Pfam" id="PF00184">
    <property type="entry name" value="Hormone_5"/>
    <property type="match status" value="1"/>
</dbReference>
<gene>
    <name evidence="3" type="ORF">CUNI_LOCUS14669</name>
</gene>
<dbReference type="OrthoDB" id="10056056at2759"/>
<dbReference type="GO" id="GO:0005185">
    <property type="term" value="F:neurohypophyseal hormone activity"/>
    <property type="evidence" value="ECO:0007669"/>
    <property type="project" value="InterPro"/>
</dbReference>
<dbReference type="PANTHER" id="PTHR11681">
    <property type="entry name" value="NEUROPHYSIN"/>
    <property type="match status" value="1"/>
</dbReference>
<dbReference type="SUPFAM" id="SSF49606">
    <property type="entry name" value="Neurophysin II"/>
    <property type="match status" value="1"/>
</dbReference>
<dbReference type="EMBL" id="CAJHNH020003352">
    <property type="protein sequence ID" value="CAG5129111.1"/>
    <property type="molecule type" value="Genomic_DNA"/>
</dbReference>
<sequence length="108" mass="11457">CMQCGPGGLGQCVGPSVCCSPHFGCYMNTEESEVCHQENKNTAPCSISGQACGVHNTGHCVAVGVCCDYESCSVNERCILNKKKEPDVTIRSEVVQLIEKLLGSVDSD</sequence>
<dbReference type="GO" id="GO:0030141">
    <property type="term" value="C:secretory granule"/>
    <property type="evidence" value="ECO:0007669"/>
    <property type="project" value="TreeGrafter"/>
</dbReference>
<evidence type="ECO:0000313" key="4">
    <source>
        <dbReference type="Proteomes" id="UP000678393"/>
    </source>
</evidence>
<keyword evidence="4" id="KW-1185">Reference proteome</keyword>
<dbReference type="AlphaFoldDB" id="A0A8S3ZRU1"/>
<dbReference type="SMART" id="SM00003">
    <property type="entry name" value="NH"/>
    <property type="match status" value="1"/>
</dbReference>
<organism evidence="3 4">
    <name type="scientific">Candidula unifasciata</name>
    <dbReference type="NCBI Taxonomy" id="100452"/>
    <lineage>
        <taxon>Eukaryota</taxon>
        <taxon>Metazoa</taxon>
        <taxon>Spiralia</taxon>
        <taxon>Lophotrochozoa</taxon>
        <taxon>Mollusca</taxon>
        <taxon>Gastropoda</taxon>
        <taxon>Heterobranchia</taxon>
        <taxon>Euthyneura</taxon>
        <taxon>Panpulmonata</taxon>
        <taxon>Eupulmonata</taxon>
        <taxon>Stylommatophora</taxon>
        <taxon>Helicina</taxon>
        <taxon>Helicoidea</taxon>
        <taxon>Geomitridae</taxon>
        <taxon>Candidula</taxon>
    </lineage>
</organism>
<comment type="caution">
    <text evidence="3">The sequence shown here is derived from an EMBL/GenBank/DDBJ whole genome shotgun (WGS) entry which is preliminary data.</text>
</comment>
<dbReference type="PANTHER" id="PTHR11681:SF5">
    <property type="entry name" value="ISOTOCIN"/>
    <property type="match status" value="1"/>
</dbReference>
<comment type="similarity">
    <text evidence="1">Belongs to the vasopressin/oxytocin family.</text>
</comment>
<keyword evidence="2" id="KW-1015">Disulfide bond</keyword>
<proteinExistence type="inferred from homology"/>
<name>A0A8S3ZRU1_9EUPU</name>
<dbReference type="Gene3D" id="2.60.9.10">
    <property type="entry name" value="Neurohypophysial hormone domain"/>
    <property type="match status" value="1"/>
</dbReference>
<reference evidence="3" key="1">
    <citation type="submission" date="2021-04" db="EMBL/GenBank/DDBJ databases">
        <authorList>
            <consortium name="Molecular Ecology Group"/>
        </authorList>
    </citation>
    <scope>NUCLEOTIDE SEQUENCE</scope>
</reference>
<protein>
    <submittedName>
        <fullName evidence="3">Uncharacterized protein</fullName>
    </submittedName>
</protein>
<accession>A0A8S3ZRU1</accession>
<feature type="non-terminal residue" evidence="3">
    <location>
        <position position="108"/>
    </location>
</feature>
<dbReference type="Proteomes" id="UP000678393">
    <property type="component" value="Unassembled WGS sequence"/>
</dbReference>